<evidence type="ECO:0000256" key="6">
    <source>
        <dbReference type="ARBA" id="ARBA00023136"/>
    </source>
</evidence>
<evidence type="ECO:0000256" key="8">
    <source>
        <dbReference type="PROSITE-ProRule" id="PRU01360"/>
    </source>
</evidence>
<evidence type="ECO:0000256" key="4">
    <source>
        <dbReference type="ARBA" id="ARBA00022692"/>
    </source>
</evidence>
<dbReference type="Gene3D" id="2.40.170.20">
    <property type="entry name" value="TonB-dependent receptor, beta-barrel domain"/>
    <property type="match status" value="1"/>
</dbReference>
<dbReference type="SUPFAM" id="SSF49464">
    <property type="entry name" value="Carboxypeptidase regulatory domain-like"/>
    <property type="match status" value="1"/>
</dbReference>
<dbReference type="InterPro" id="IPR037066">
    <property type="entry name" value="Plug_dom_sf"/>
</dbReference>
<dbReference type="Gene3D" id="2.170.130.10">
    <property type="entry name" value="TonB-dependent receptor, plug domain"/>
    <property type="match status" value="1"/>
</dbReference>
<keyword evidence="2 8" id="KW-0813">Transport</keyword>
<dbReference type="EMBL" id="MPOG01000004">
    <property type="protein sequence ID" value="OOH97487.1"/>
    <property type="molecule type" value="Genomic_DNA"/>
</dbReference>
<dbReference type="InterPro" id="IPR008969">
    <property type="entry name" value="CarboxyPept-like_regulatory"/>
</dbReference>
<reference evidence="11 12" key="1">
    <citation type="submission" date="2016-11" db="EMBL/GenBank/DDBJ databases">
        <title>Genome sequence and comparative genomic analysis of clinical strain Elizabethkingia meningoseptica 61421 PRCM.</title>
        <authorList>
            <person name="Wang M."/>
            <person name="Hu S."/>
            <person name="Cao L."/>
            <person name="Jiang T."/>
            <person name="Zhou Y."/>
            <person name="Ming D."/>
        </authorList>
    </citation>
    <scope>NUCLEOTIDE SEQUENCE [LARGE SCALE GENOMIC DNA]</scope>
    <source>
        <strain evidence="11 12">61421 PRCM</strain>
    </source>
</reference>
<evidence type="ECO:0000313" key="11">
    <source>
        <dbReference type="EMBL" id="OOH97487.1"/>
    </source>
</evidence>
<evidence type="ECO:0000313" key="12">
    <source>
        <dbReference type="Proteomes" id="UP000188947"/>
    </source>
</evidence>
<feature type="signal peptide" evidence="9">
    <location>
        <begin position="1"/>
        <end position="21"/>
    </location>
</feature>
<keyword evidence="5 9" id="KW-0732">Signal</keyword>
<evidence type="ECO:0000256" key="2">
    <source>
        <dbReference type="ARBA" id="ARBA00022448"/>
    </source>
</evidence>
<dbReference type="PANTHER" id="PTHR30069:SF29">
    <property type="entry name" value="HEMOGLOBIN AND HEMOGLOBIN-HAPTOGLOBIN-BINDING PROTEIN 1-RELATED"/>
    <property type="match status" value="1"/>
</dbReference>
<keyword evidence="12" id="KW-1185">Reference proteome</keyword>
<keyword evidence="11" id="KW-0675">Receptor</keyword>
<keyword evidence="3 8" id="KW-1134">Transmembrane beta strand</keyword>
<gene>
    <name evidence="11" type="ORF">BMF97_04015</name>
</gene>
<keyword evidence="7 8" id="KW-0998">Cell outer membrane</keyword>
<name>A0A1T3FGY5_ELIME</name>
<dbReference type="GO" id="GO:0009279">
    <property type="term" value="C:cell outer membrane"/>
    <property type="evidence" value="ECO:0007669"/>
    <property type="project" value="UniProtKB-SubCell"/>
</dbReference>
<evidence type="ECO:0000256" key="5">
    <source>
        <dbReference type="ARBA" id="ARBA00022729"/>
    </source>
</evidence>
<comment type="caution">
    <text evidence="11">The sequence shown here is derived from an EMBL/GenBank/DDBJ whole genome shotgun (WGS) entry which is preliminary data.</text>
</comment>
<sequence>MKSYLSVFLFFILMVSGPLISAQNVDFIVHGAVTDQSRQGLSGVNVFIENTKIKTQTDQNGNFTIAYKEGKAILVFNISGYKKLKKTVEFSRNSQPITIQMVDDQSVVQEVTVHGKGKVKALRDGAFTVNAIDVAKLANTTADLNQVLNRTTGIKVRQQGGVGSDFNFSINGMSGKAVKFFIDGVPMEMLGKGVDPSTLPVNMAERVEIYKGVVPIHLSTDAMGGAVNVITPAASKNYLDAGLSIGSFNTQRLNLNGQFKDEKTGVIMRISSFYNHSDNNYTMKDMKIWNAAKNEYELRNVKRFNDRYQSVFGMAEAGVENKNWADSFFVGMSQSLFDKQVQTGSNQEVVYGGVKQNGQAHNYFMKYKKTNLFNGRLDLNVYAGFSKSVQRATDTLMRKYSWDGTYVPSASSEKGNRSIIMQYEDRVYSQLGATYRLAENHKLIFNYVLDYIKNTTFNKLEEEKENVFPAKMTKQIFSMAYQQDFFNKHWTNIFFAKYYHVGLEKMVWDPDTRTDSPTKDTFNNWGYGFATMIKITKDLGVKGSFERSYRLVEPQEIFGDGVAVTSNMNLKPESSNNINVGFYYNRHFGEHAFRVEGAGYIRDTKDFIYTVPNLYNSTFKYENLSNIFTRGLEGELSYQYKRLLNILMNVSYNKAYDNTKFVNNSENVISATYKKDVPNQPWLFGNVNVSIGKDGWLQKESRVELYYGLQMTEWFYKNWQSYGNPRNIPIIPRQILHNLGISYSMKNGRYNLAFDVTNLGDALAYDNFKLQKQGRAFYVKFRYFLK</sequence>
<evidence type="ECO:0000256" key="7">
    <source>
        <dbReference type="ARBA" id="ARBA00023237"/>
    </source>
</evidence>
<dbReference type="AlphaFoldDB" id="A0A1T3FGY5"/>
<dbReference type="OrthoDB" id="9812892at2"/>
<dbReference type="SUPFAM" id="SSF56935">
    <property type="entry name" value="Porins"/>
    <property type="match status" value="1"/>
</dbReference>
<dbReference type="Proteomes" id="UP000188947">
    <property type="component" value="Unassembled WGS sequence"/>
</dbReference>
<keyword evidence="6 8" id="KW-0472">Membrane</keyword>
<dbReference type="InterPro" id="IPR039426">
    <property type="entry name" value="TonB-dep_rcpt-like"/>
</dbReference>
<keyword evidence="4 8" id="KW-0812">Transmembrane</keyword>
<dbReference type="PROSITE" id="PS52016">
    <property type="entry name" value="TONB_DEPENDENT_REC_3"/>
    <property type="match status" value="1"/>
</dbReference>
<feature type="domain" description="TonB-dependent receptor plug" evidence="10">
    <location>
        <begin position="123"/>
        <end position="226"/>
    </location>
</feature>
<comment type="subcellular location">
    <subcellularLocation>
        <location evidence="1 8">Cell outer membrane</location>
        <topology evidence="1 8">Multi-pass membrane protein</topology>
    </subcellularLocation>
</comment>
<evidence type="ECO:0000256" key="9">
    <source>
        <dbReference type="SAM" id="SignalP"/>
    </source>
</evidence>
<dbReference type="PANTHER" id="PTHR30069">
    <property type="entry name" value="TONB-DEPENDENT OUTER MEMBRANE RECEPTOR"/>
    <property type="match status" value="1"/>
</dbReference>
<evidence type="ECO:0000259" key="10">
    <source>
        <dbReference type="Pfam" id="PF07715"/>
    </source>
</evidence>
<dbReference type="Pfam" id="PF07715">
    <property type="entry name" value="Plug"/>
    <property type="match status" value="1"/>
</dbReference>
<evidence type="ECO:0000256" key="3">
    <source>
        <dbReference type="ARBA" id="ARBA00022452"/>
    </source>
</evidence>
<dbReference type="RefSeq" id="WP_077564345.1">
    <property type="nucleotide sequence ID" value="NZ_CP016378.1"/>
</dbReference>
<accession>A0A1T3FGY5</accession>
<evidence type="ECO:0000256" key="1">
    <source>
        <dbReference type="ARBA" id="ARBA00004571"/>
    </source>
</evidence>
<dbReference type="Gene3D" id="2.60.40.1120">
    <property type="entry name" value="Carboxypeptidase-like, regulatory domain"/>
    <property type="match status" value="1"/>
</dbReference>
<dbReference type="GO" id="GO:0015344">
    <property type="term" value="F:siderophore uptake transmembrane transporter activity"/>
    <property type="evidence" value="ECO:0007669"/>
    <property type="project" value="TreeGrafter"/>
</dbReference>
<dbReference type="InterPro" id="IPR036942">
    <property type="entry name" value="Beta-barrel_TonB_sf"/>
</dbReference>
<dbReference type="GO" id="GO:0044718">
    <property type="term" value="P:siderophore transmembrane transport"/>
    <property type="evidence" value="ECO:0007669"/>
    <property type="project" value="TreeGrafter"/>
</dbReference>
<dbReference type="Pfam" id="PF13715">
    <property type="entry name" value="CarbopepD_reg_2"/>
    <property type="match status" value="1"/>
</dbReference>
<organism evidence="11 12">
    <name type="scientific">Elizabethkingia meningoseptica</name>
    <name type="common">Chryseobacterium meningosepticum</name>
    <dbReference type="NCBI Taxonomy" id="238"/>
    <lineage>
        <taxon>Bacteria</taxon>
        <taxon>Pseudomonadati</taxon>
        <taxon>Bacteroidota</taxon>
        <taxon>Flavobacteriia</taxon>
        <taxon>Flavobacteriales</taxon>
        <taxon>Weeksellaceae</taxon>
        <taxon>Elizabethkingia</taxon>
    </lineage>
</organism>
<protein>
    <submittedName>
        <fullName evidence="11">TonB-dependent receptor</fullName>
    </submittedName>
</protein>
<dbReference type="InterPro" id="IPR012910">
    <property type="entry name" value="Plug_dom"/>
</dbReference>
<feature type="chain" id="PRO_5012775129" evidence="9">
    <location>
        <begin position="22"/>
        <end position="786"/>
    </location>
</feature>
<dbReference type="STRING" id="238.BBD35_10290"/>
<dbReference type="eggNOG" id="COG4206">
    <property type="taxonomic scope" value="Bacteria"/>
</dbReference>
<proteinExistence type="inferred from homology"/>
<comment type="similarity">
    <text evidence="8">Belongs to the TonB-dependent receptor family.</text>
</comment>